<protein>
    <submittedName>
        <fullName evidence="4">Uncharacterized protein</fullName>
    </submittedName>
</protein>
<feature type="coiled-coil region" evidence="3">
    <location>
        <begin position="16"/>
        <end position="64"/>
    </location>
</feature>
<dbReference type="SUPFAM" id="SSF50978">
    <property type="entry name" value="WD40 repeat-like"/>
    <property type="match status" value="1"/>
</dbReference>
<sequence>MDLLNLMQGQGTDDQLQSARTELGAAKEQNALLKNKIHTLNSTVSTLTAEKTALQSEVAALREMLALDPPASASSTSSSLLSPLFPPSPPTTLTLSNNIPSPSKSNITAVASTPTCTYTAHSDRTVYSISHGLYDSKGGLLPTRSTTPVAYSLGNVSAPVVALEVVDRKVVAACLDGKVFLHDLDGDEGFEETNVVSACFSAPHLYVYADGVHVHRYTPSPTTNDLGPALLIPVNRGGDTHKSVRILRLEASPDGRYLAGQTDKGKIIIWNIGEGEGGGVTPTPVRELYGHQGDDFFLGLLLWDSESSRVISNSHDNSLYLYSCSTGEALQTITGDEGGGHRAKVRDMKRNGDTVTTAGWDGWVKIWVLM</sequence>
<dbReference type="InterPro" id="IPR036322">
    <property type="entry name" value="WD40_repeat_dom_sf"/>
</dbReference>
<name>A0A9W6ZQL7_9STRA</name>
<dbReference type="InterPro" id="IPR001680">
    <property type="entry name" value="WD40_rpt"/>
</dbReference>
<dbReference type="Proteomes" id="UP001165082">
    <property type="component" value="Unassembled WGS sequence"/>
</dbReference>
<evidence type="ECO:0000313" key="5">
    <source>
        <dbReference type="Proteomes" id="UP001165082"/>
    </source>
</evidence>
<dbReference type="PANTHER" id="PTHR22847:SF637">
    <property type="entry name" value="WD REPEAT DOMAIN 5B"/>
    <property type="match status" value="1"/>
</dbReference>
<reference evidence="4" key="1">
    <citation type="submission" date="2022-07" db="EMBL/GenBank/DDBJ databases">
        <title>Genome analysis of Parmales, a sister group of diatoms, reveals the evolutionary specialization of diatoms from phago-mixotrophs to photoautotrophs.</title>
        <authorList>
            <person name="Ban H."/>
            <person name="Sato S."/>
            <person name="Yoshikawa S."/>
            <person name="Kazumasa Y."/>
            <person name="Nakamura Y."/>
            <person name="Ichinomiya M."/>
            <person name="Saitoh K."/>
            <person name="Sato N."/>
            <person name="Blanc-Mathieu R."/>
            <person name="Endo H."/>
            <person name="Kuwata A."/>
            <person name="Ogata H."/>
        </authorList>
    </citation>
    <scope>NUCLEOTIDE SEQUENCE</scope>
</reference>
<dbReference type="EMBL" id="BRXZ01002181">
    <property type="protein sequence ID" value="GMH56306.1"/>
    <property type="molecule type" value="Genomic_DNA"/>
</dbReference>
<dbReference type="PANTHER" id="PTHR22847">
    <property type="entry name" value="WD40 REPEAT PROTEIN"/>
    <property type="match status" value="1"/>
</dbReference>
<gene>
    <name evidence="4" type="ORF">TrRE_jg10919</name>
</gene>
<dbReference type="OrthoDB" id="1932312at2759"/>
<organism evidence="4 5">
    <name type="scientific">Triparma retinervis</name>
    <dbReference type="NCBI Taxonomy" id="2557542"/>
    <lineage>
        <taxon>Eukaryota</taxon>
        <taxon>Sar</taxon>
        <taxon>Stramenopiles</taxon>
        <taxon>Ochrophyta</taxon>
        <taxon>Bolidophyceae</taxon>
        <taxon>Parmales</taxon>
        <taxon>Triparmaceae</taxon>
        <taxon>Triparma</taxon>
    </lineage>
</organism>
<evidence type="ECO:0000313" key="4">
    <source>
        <dbReference type="EMBL" id="GMH56306.1"/>
    </source>
</evidence>
<keyword evidence="3" id="KW-0175">Coiled coil</keyword>
<keyword evidence="2" id="KW-0677">Repeat</keyword>
<dbReference type="SMART" id="SM00320">
    <property type="entry name" value="WD40"/>
    <property type="match status" value="4"/>
</dbReference>
<dbReference type="Pfam" id="PF00400">
    <property type="entry name" value="WD40"/>
    <property type="match status" value="1"/>
</dbReference>
<evidence type="ECO:0000256" key="2">
    <source>
        <dbReference type="ARBA" id="ARBA00022737"/>
    </source>
</evidence>
<dbReference type="InterPro" id="IPR015943">
    <property type="entry name" value="WD40/YVTN_repeat-like_dom_sf"/>
</dbReference>
<keyword evidence="1" id="KW-0853">WD repeat</keyword>
<proteinExistence type="predicted"/>
<dbReference type="GO" id="GO:1990234">
    <property type="term" value="C:transferase complex"/>
    <property type="evidence" value="ECO:0007669"/>
    <property type="project" value="UniProtKB-ARBA"/>
</dbReference>
<dbReference type="AlphaFoldDB" id="A0A9W6ZQL7"/>
<keyword evidence="5" id="KW-1185">Reference proteome</keyword>
<evidence type="ECO:0000256" key="1">
    <source>
        <dbReference type="ARBA" id="ARBA00022574"/>
    </source>
</evidence>
<evidence type="ECO:0000256" key="3">
    <source>
        <dbReference type="SAM" id="Coils"/>
    </source>
</evidence>
<accession>A0A9W6ZQL7</accession>
<comment type="caution">
    <text evidence="4">The sequence shown here is derived from an EMBL/GenBank/DDBJ whole genome shotgun (WGS) entry which is preliminary data.</text>
</comment>
<dbReference type="Gene3D" id="2.130.10.10">
    <property type="entry name" value="YVTN repeat-like/Quinoprotein amine dehydrogenase"/>
    <property type="match status" value="1"/>
</dbReference>